<keyword evidence="4 7" id="KW-1133">Transmembrane helix</keyword>
<keyword evidence="3 7" id="KW-0812">Transmembrane</keyword>
<feature type="domain" description="ABC3 transporter permease C-terminal" evidence="8">
    <location>
        <begin position="54"/>
        <end position="171"/>
    </location>
</feature>
<feature type="transmembrane region" description="Helical" evidence="7">
    <location>
        <begin position="144"/>
        <end position="164"/>
    </location>
</feature>
<feature type="transmembrane region" description="Helical" evidence="7">
    <location>
        <begin position="568"/>
        <end position="592"/>
    </location>
</feature>
<evidence type="ECO:0000313" key="9">
    <source>
        <dbReference type="EMBL" id="MFD2421774.1"/>
    </source>
</evidence>
<dbReference type="InterPro" id="IPR050250">
    <property type="entry name" value="Macrolide_Exporter_MacB"/>
</dbReference>
<dbReference type="PANTHER" id="PTHR30572:SF4">
    <property type="entry name" value="ABC TRANSPORTER PERMEASE YTRF"/>
    <property type="match status" value="1"/>
</dbReference>
<feature type="domain" description="ABC3 transporter permease C-terminal" evidence="8">
    <location>
        <begin position="486"/>
        <end position="593"/>
    </location>
</feature>
<dbReference type="RefSeq" id="WP_378270541.1">
    <property type="nucleotide sequence ID" value="NZ_JBHUKR010000023.1"/>
</dbReference>
<dbReference type="Pfam" id="PF02687">
    <property type="entry name" value="FtsX"/>
    <property type="match status" value="2"/>
</dbReference>
<sequence length="605" mass="62119">MLNLSLATFRERWQLFVGAIITVTLGVAIVQSSLLIVVSAGDYGEAIAILGLSLGVSTFLAVFIVSSTFAFTIAQRRRDLALLRLIGGSRGQVRRLLLSEALLLGVIGTVLGVPVGRIAMSAQTSLLASLGFLPDSFGAKWHGWILWVSLGIGVLVAQFGVLAASRRASRVRPLEALRETGAGAKVMTFARWFWGVLFLITAITLMSIATVVDQPNGAIPLALNSTVALALALTALSPKIVPLVGRITGSLAGRSTLGRLARANLRDGVRRSASTAAPLLILVALVIGLAGTFEALSDGARRQLADDVHGDLVAAGPVTSGTPGVASASTEYALSIEVTTVSNYGDGAETDTNEVKALAIDPADYARAHRPPTAGSYADMHGLAVAAAGGDLGTTVGITVGGRQITARVVAVLPPTLNGGAEYLLPRDLVPPAALGPAQSIVQLQPGANPATVAGALPQPVSTVDEWLAAGDRAQDTLNAGVMKAVMGLAALYAVIAVVNAVVIATGERRREFAVARLTGFTRRQVIGTALLESLVVSLTGLGLGWVAALATLIGISGVAGTMVMPWGIFWLTVLGAFLVVGATSVGTTLAATRPTPIALAGTRE</sequence>
<keyword evidence="10" id="KW-1185">Reference proteome</keyword>
<gene>
    <name evidence="9" type="ORF">ACFSXZ_36130</name>
</gene>
<feature type="transmembrane region" description="Helical" evidence="7">
    <location>
        <begin position="526"/>
        <end position="556"/>
    </location>
</feature>
<accession>A0ABW5G4E3</accession>
<feature type="transmembrane region" description="Helical" evidence="7">
    <location>
        <begin position="275"/>
        <end position="293"/>
    </location>
</feature>
<feature type="transmembrane region" description="Helical" evidence="7">
    <location>
        <begin position="95"/>
        <end position="120"/>
    </location>
</feature>
<organism evidence="9 10">
    <name type="scientific">Amycolatopsis pigmentata</name>
    <dbReference type="NCBI Taxonomy" id="450801"/>
    <lineage>
        <taxon>Bacteria</taxon>
        <taxon>Bacillati</taxon>
        <taxon>Actinomycetota</taxon>
        <taxon>Actinomycetes</taxon>
        <taxon>Pseudonocardiales</taxon>
        <taxon>Pseudonocardiaceae</taxon>
        <taxon>Amycolatopsis</taxon>
    </lineage>
</organism>
<reference evidence="10" key="1">
    <citation type="journal article" date="2019" name="Int. J. Syst. Evol. Microbiol.">
        <title>The Global Catalogue of Microorganisms (GCM) 10K type strain sequencing project: providing services to taxonomists for standard genome sequencing and annotation.</title>
        <authorList>
            <consortium name="The Broad Institute Genomics Platform"/>
            <consortium name="The Broad Institute Genome Sequencing Center for Infectious Disease"/>
            <person name="Wu L."/>
            <person name="Ma J."/>
        </authorList>
    </citation>
    <scope>NUCLEOTIDE SEQUENCE [LARGE SCALE GENOMIC DNA]</scope>
    <source>
        <strain evidence="10">CGMCC 4.7645</strain>
    </source>
</reference>
<dbReference type="InterPro" id="IPR003838">
    <property type="entry name" value="ABC3_permease_C"/>
</dbReference>
<evidence type="ECO:0000256" key="3">
    <source>
        <dbReference type="ARBA" id="ARBA00022692"/>
    </source>
</evidence>
<evidence type="ECO:0000256" key="4">
    <source>
        <dbReference type="ARBA" id="ARBA00022989"/>
    </source>
</evidence>
<evidence type="ECO:0000256" key="7">
    <source>
        <dbReference type="SAM" id="Phobius"/>
    </source>
</evidence>
<keyword evidence="2" id="KW-1003">Cell membrane</keyword>
<feature type="transmembrane region" description="Helical" evidence="7">
    <location>
        <begin position="192"/>
        <end position="212"/>
    </location>
</feature>
<evidence type="ECO:0000259" key="8">
    <source>
        <dbReference type="Pfam" id="PF02687"/>
    </source>
</evidence>
<evidence type="ECO:0000256" key="1">
    <source>
        <dbReference type="ARBA" id="ARBA00004651"/>
    </source>
</evidence>
<feature type="transmembrane region" description="Helical" evidence="7">
    <location>
        <begin position="15"/>
        <end position="40"/>
    </location>
</feature>
<feature type="transmembrane region" description="Helical" evidence="7">
    <location>
        <begin position="485"/>
        <end position="505"/>
    </location>
</feature>
<dbReference type="PANTHER" id="PTHR30572">
    <property type="entry name" value="MEMBRANE COMPONENT OF TRANSPORTER-RELATED"/>
    <property type="match status" value="1"/>
</dbReference>
<comment type="caution">
    <text evidence="9">The sequence shown here is derived from an EMBL/GenBank/DDBJ whole genome shotgun (WGS) entry which is preliminary data.</text>
</comment>
<proteinExistence type="inferred from homology"/>
<evidence type="ECO:0000313" key="10">
    <source>
        <dbReference type="Proteomes" id="UP001597417"/>
    </source>
</evidence>
<keyword evidence="5 7" id="KW-0472">Membrane</keyword>
<name>A0ABW5G4E3_9PSEU</name>
<comment type="similarity">
    <text evidence="6">Belongs to the ABC-4 integral membrane protein family.</text>
</comment>
<dbReference type="EMBL" id="JBHUKR010000023">
    <property type="protein sequence ID" value="MFD2421774.1"/>
    <property type="molecule type" value="Genomic_DNA"/>
</dbReference>
<evidence type="ECO:0000256" key="6">
    <source>
        <dbReference type="ARBA" id="ARBA00038076"/>
    </source>
</evidence>
<dbReference type="Proteomes" id="UP001597417">
    <property type="component" value="Unassembled WGS sequence"/>
</dbReference>
<feature type="transmembrane region" description="Helical" evidence="7">
    <location>
        <begin position="46"/>
        <end position="74"/>
    </location>
</feature>
<protein>
    <submittedName>
        <fullName evidence="9">FtsX-like permease family protein</fullName>
    </submittedName>
</protein>
<comment type="subcellular location">
    <subcellularLocation>
        <location evidence="1">Cell membrane</location>
        <topology evidence="1">Multi-pass membrane protein</topology>
    </subcellularLocation>
</comment>
<evidence type="ECO:0000256" key="2">
    <source>
        <dbReference type="ARBA" id="ARBA00022475"/>
    </source>
</evidence>
<evidence type="ECO:0000256" key="5">
    <source>
        <dbReference type="ARBA" id="ARBA00023136"/>
    </source>
</evidence>